<evidence type="ECO:0000256" key="3">
    <source>
        <dbReference type="ARBA" id="ARBA00022695"/>
    </source>
</evidence>
<name>I4EGR2_9BACT</name>
<dbReference type="Gene3D" id="3.40.50.620">
    <property type="entry name" value="HUPs"/>
    <property type="match status" value="1"/>
</dbReference>
<feature type="binding site" evidence="9">
    <location>
        <begin position="110"/>
        <end position="112"/>
    </location>
    <ligand>
        <name>ATP</name>
        <dbReference type="ChEBI" id="CHEBI:30616"/>
    </ligand>
</feature>
<keyword evidence="12" id="KW-1185">Reference proteome</keyword>
<comment type="pathway">
    <text evidence="9">Cofactor biosynthesis; coenzyme A biosynthesis; CoA from (R)-pantothenate: step 4/5.</text>
</comment>
<feature type="binding site" evidence="9">
    <location>
        <position position="120"/>
    </location>
    <ligand>
        <name>ATP</name>
        <dbReference type="ChEBI" id="CHEBI:30616"/>
    </ligand>
</feature>
<comment type="subcellular location">
    <subcellularLocation>
        <location evidence="9">Cytoplasm</location>
    </subcellularLocation>
</comment>
<accession>I4EGR2</accession>
<evidence type="ECO:0000256" key="9">
    <source>
        <dbReference type="HAMAP-Rule" id="MF_00151"/>
    </source>
</evidence>
<dbReference type="NCBIfam" id="TIGR01510">
    <property type="entry name" value="coaD_prev_kdtB"/>
    <property type="match status" value="1"/>
</dbReference>
<feature type="site" description="Transition state stabilizer" evidence="9">
    <location>
        <position position="36"/>
    </location>
</feature>
<dbReference type="PANTHER" id="PTHR21342:SF1">
    <property type="entry name" value="PHOSPHOPANTETHEINE ADENYLYLTRANSFERASE"/>
    <property type="match status" value="1"/>
</dbReference>
<dbReference type="OrthoDB" id="9806661at2"/>
<dbReference type="HAMAP" id="MF_00151">
    <property type="entry name" value="PPAT_bact"/>
    <property type="match status" value="1"/>
</dbReference>
<evidence type="ECO:0000256" key="5">
    <source>
        <dbReference type="ARBA" id="ARBA00022840"/>
    </source>
</evidence>
<dbReference type="GO" id="GO:0005524">
    <property type="term" value="F:ATP binding"/>
    <property type="evidence" value="ECO:0007669"/>
    <property type="project" value="UniProtKB-KW"/>
</dbReference>
<evidence type="ECO:0000256" key="7">
    <source>
        <dbReference type="ARBA" id="ARBA00022993"/>
    </source>
</evidence>
<dbReference type="InterPro" id="IPR014729">
    <property type="entry name" value="Rossmann-like_a/b/a_fold"/>
</dbReference>
<dbReference type="InterPro" id="IPR004821">
    <property type="entry name" value="Cyt_trans-like"/>
</dbReference>
<feature type="binding site" evidence="9">
    <location>
        <position position="95"/>
    </location>
    <ligand>
        <name>substrate</name>
    </ligand>
</feature>
<comment type="cofactor">
    <cofactor evidence="9">
        <name>Mg(2+)</name>
        <dbReference type="ChEBI" id="CHEBI:18420"/>
    </cofactor>
</comment>
<dbReference type="GO" id="GO:0015937">
    <property type="term" value="P:coenzyme A biosynthetic process"/>
    <property type="evidence" value="ECO:0007669"/>
    <property type="project" value="UniProtKB-UniRule"/>
</dbReference>
<dbReference type="GO" id="GO:0004595">
    <property type="term" value="F:pantetheine-phosphate adenylyltransferase activity"/>
    <property type="evidence" value="ECO:0007669"/>
    <property type="project" value="UniProtKB-UniRule"/>
</dbReference>
<feature type="binding site" evidence="9">
    <location>
        <begin position="28"/>
        <end position="29"/>
    </location>
    <ligand>
        <name>ATP</name>
        <dbReference type="ChEBI" id="CHEBI:30616"/>
    </ligand>
</feature>
<keyword evidence="3 9" id="KW-0548">Nucleotidyltransferase</keyword>
<feature type="binding site" evidence="9">
    <location>
        <position position="109"/>
    </location>
    <ligand>
        <name>substrate</name>
    </ligand>
</feature>
<evidence type="ECO:0000313" key="12">
    <source>
        <dbReference type="Proteomes" id="UP000004221"/>
    </source>
</evidence>
<evidence type="ECO:0000256" key="2">
    <source>
        <dbReference type="ARBA" id="ARBA00022679"/>
    </source>
</evidence>
<dbReference type="PANTHER" id="PTHR21342">
    <property type="entry name" value="PHOSPHOPANTETHEINE ADENYLYLTRANSFERASE"/>
    <property type="match status" value="1"/>
</dbReference>
<feature type="binding site" evidence="9">
    <location>
        <position position="28"/>
    </location>
    <ligand>
        <name>substrate</name>
    </ligand>
</feature>
<organism evidence="11 12">
    <name type="scientific">Nitrolancea hollandica Lb</name>
    <dbReference type="NCBI Taxonomy" id="1129897"/>
    <lineage>
        <taxon>Bacteria</taxon>
        <taxon>Pseudomonadati</taxon>
        <taxon>Thermomicrobiota</taxon>
        <taxon>Thermomicrobia</taxon>
        <taxon>Sphaerobacterales</taxon>
        <taxon>Sphaerobacterineae</taxon>
        <taxon>Sphaerobacteraceae</taxon>
        <taxon>Nitrolancea</taxon>
    </lineage>
</organism>
<comment type="catalytic activity">
    <reaction evidence="8 9">
        <text>(R)-4'-phosphopantetheine + ATP + H(+) = 3'-dephospho-CoA + diphosphate</text>
        <dbReference type="Rhea" id="RHEA:19801"/>
        <dbReference type="ChEBI" id="CHEBI:15378"/>
        <dbReference type="ChEBI" id="CHEBI:30616"/>
        <dbReference type="ChEBI" id="CHEBI:33019"/>
        <dbReference type="ChEBI" id="CHEBI:57328"/>
        <dbReference type="ChEBI" id="CHEBI:61723"/>
        <dbReference type="EC" id="2.7.7.3"/>
    </reaction>
</comment>
<evidence type="ECO:0000313" key="11">
    <source>
        <dbReference type="EMBL" id="CCF83874.1"/>
    </source>
</evidence>
<dbReference type="Pfam" id="PF01467">
    <property type="entry name" value="CTP_transf_like"/>
    <property type="match status" value="1"/>
</dbReference>
<sequence>MRPSFRKLRRNWDLRRGEVLHIALYPGSFDPVTNGHVDIARRAARLFDSLIIGIYEGSERVQKQPLFSVEERRDLTVIALEGIPNVRVDIFQGLTVDYARAVGAQTIVRGLRAVSDFEYEFKLAHMNRHLAPDVDVVCLMTSAQHSFVSSSLIKEVAALGGDVSGLVPDHVAGALTRKFSAMITE</sequence>
<dbReference type="AlphaFoldDB" id="I4EGR2"/>
<dbReference type="GO" id="GO:0005737">
    <property type="term" value="C:cytoplasm"/>
    <property type="evidence" value="ECO:0007669"/>
    <property type="project" value="UniProtKB-SubCell"/>
</dbReference>
<keyword evidence="7 9" id="KW-0173">Coenzyme A biosynthesis</keyword>
<feature type="domain" description="Cytidyltransferase-like" evidence="10">
    <location>
        <begin position="24"/>
        <end position="155"/>
    </location>
</feature>
<gene>
    <name evidence="9 11" type="primary">coaD</name>
    <name evidence="11" type="ORF">NITHO_280017</name>
</gene>
<proteinExistence type="inferred from homology"/>
<keyword evidence="2 9" id="KW-0808">Transferase</keyword>
<keyword evidence="4 9" id="KW-0547">Nucleotide-binding</keyword>
<reference evidence="11 12" key="1">
    <citation type="journal article" date="2012" name="ISME J.">
        <title>Nitrification expanded: discovery, physiology and genomics of a nitrite-oxidizing bacterium from the phylum Chloroflexi.</title>
        <authorList>
            <person name="Sorokin D.Y."/>
            <person name="Lucker S."/>
            <person name="Vejmelkova D."/>
            <person name="Kostrikina N.A."/>
            <person name="Kleerebezem R."/>
            <person name="Rijpstra W.I."/>
            <person name="Damste J.S."/>
            <person name="Le Paslier D."/>
            <person name="Muyzer G."/>
            <person name="Wagner M."/>
            <person name="van Loosdrecht M.C."/>
            <person name="Daims H."/>
        </authorList>
    </citation>
    <scope>NUCLEOTIDE SEQUENCE [LARGE SCALE GENOMIC DNA]</scope>
    <source>
        <strain evidence="12">none</strain>
    </source>
</reference>
<dbReference type="InterPro" id="IPR001980">
    <property type="entry name" value="PPAT"/>
</dbReference>
<comment type="function">
    <text evidence="9">Reversibly transfers an adenylyl group from ATP to 4'-phosphopantetheine, yielding dephospho-CoA (dPCoA) and pyrophosphate.</text>
</comment>
<dbReference type="EC" id="2.7.7.3" evidence="9"/>
<keyword evidence="1 9" id="KW-0963">Cytoplasm</keyword>
<dbReference type="UniPathway" id="UPA00241">
    <property type="reaction ID" value="UER00355"/>
</dbReference>
<feature type="binding site" evidence="9">
    <location>
        <position position="36"/>
    </location>
    <ligand>
        <name>ATP</name>
        <dbReference type="ChEBI" id="CHEBI:30616"/>
    </ligand>
</feature>
<feature type="binding site" evidence="9">
    <location>
        <begin position="145"/>
        <end position="151"/>
    </location>
    <ligand>
        <name>ATP</name>
        <dbReference type="ChEBI" id="CHEBI:30616"/>
    </ligand>
</feature>
<dbReference type="Proteomes" id="UP000004221">
    <property type="component" value="Unassembled WGS sequence"/>
</dbReference>
<protein>
    <recommendedName>
        <fullName evidence="9">Phosphopantetheine adenylyltransferase</fullName>
        <ecNumber evidence="9">2.7.7.3</ecNumber>
    </recommendedName>
    <alternativeName>
        <fullName evidence="9">Dephospho-CoA pyrophosphorylase</fullName>
    </alternativeName>
    <alternativeName>
        <fullName evidence="9">Pantetheine-phosphate adenylyltransferase</fullName>
        <shortName evidence="9">PPAT</shortName>
    </alternativeName>
</protein>
<dbReference type="SUPFAM" id="SSF52374">
    <property type="entry name" value="Nucleotidylyl transferase"/>
    <property type="match status" value="1"/>
</dbReference>
<comment type="similarity">
    <text evidence="9">Belongs to the bacterial CoaD family.</text>
</comment>
<dbReference type="CDD" id="cd02163">
    <property type="entry name" value="PPAT"/>
    <property type="match status" value="1"/>
</dbReference>
<evidence type="ECO:0000256" key="4">
    <source>
        <dbReference type="ARBA" id="ARBA00022741"/>
    </source>
</evidence>
<keyword evidence="6 9" id="KW-0460">Magnesium</keyword>
<dbReference type="EMBL" id="CAGS01000201">
    <property type="protein sequence ID" value="CCF83874.1"/>
    <property type="molecule type" value="Genomic_DNA"/>
</dbReference>
<comment type="caution">
    <text evidence="11">The sequence shown here is derived from an EMBL/GenBank/DDBJ whole genome shotgun (WGS) entry which is preliminary data.</text>
</comment>
<comment type="caution">
    <text evidence="9">Lacks conserved residue(s) required for the propagation of feature annotation.</text>
</comment>
<dbReference type="NCBIfam" id="TIGR00125">
    <property type="entry name" value="cyt_tran_rel"/>
    <property type="match status" value="1"/>
</dbReference>
<evidence type="ECO:0000259" key="10">
    <source>
        <dbReference type="Pfam" id="PF01467"/>
    </source>
</evidence>
<evidence type="ECO:0000256" key="6">
    <source>
        <dbReference type="ARBA" id="ARBA00022842"/>
    </source>
</evidence>
<dbReference type="PRINTS" id="PR01020">
    <property type="entry name" value="LPSBIOSNTHSS"/>
</dbReference>
<keyword evidence="5 9" id="KW-0067">ATP-binding</keyword>
<evidence type="ECO:0000256" key="8">
    <source>
        <dbReference type="ARBA" id="ARBA00029346"/>
    </source>
</evidence>
<comment type="subunit">
    <text evidence="9">Homohexamer.</text>
</comment>
<evidence type="ECO:0000256" key="1">
    <source>
        <dbReference type="ARBA" id="ARBA00022490"/>
    </source>
</evidence>